<keyword evidence="4 8" id="KW-0812">Transmembrane</keyword>
<feature type="transmembrane region" description="Helical" evidence="8">
    <location>
        <begin position="284"/>
        <end position="300"/>
    </location>
</feature>
<proteinExistence type="predicted"/>
<evidence type="ECO:0000256" key="2">
    <source>
        <dbReference type="ARBA" id="ARBA00022448"/>
    </source>
</evidence>
<comment type="caution">
    <text evidence="10">The sequence shown here is derived from an EMBL/GenBank/DDBJ whole genome shotgun (WGS) entry which is preliminary data.</text>
</comment>
<feature type="domain" description="Cation/H+ exchanger transmembrane" evidence="9">
    <location>
        <begin position="11"/>
        <end position="389"/>
    </location>
</feature>
<keyword evidence="2" id="KW-0813">Transport</keyword>
<gene>
    <name evidence="10" type="ORF">SAMN04488518_10419</name>
</gene>
<evidence type="ECO:0000256" key="5">
    <source>
        <dbReference type="ARBA" id="ARBA00022989"/>
    </source>
</evidence>
<feature type="transmembrane region" description="Helical" evidence="8">
    <location>
        <begin position="61"/>
        <end position="79"/>
    </location>
</feature>
<organism evidence="10 11">
    <name type="scientific">Pseudovibrio ascidiaceicola</name>
    <dbReference type="NCBI Taxonomy" id="285279"/>
    <lineage>
        <taxon>Bacteria</taxon>
        <taxon>Pseudomonadati</taxon>
        <taxon>Pseudomonadota</taxon>
        <taxon>Alphaproteobacteria</taxon>
        <taxon>Hyphomicrobiales</taxon>
        <taxon>Stappiaceae</taxon>
        <taxon>Pseudovibrio</taxon>
    </lineage>
</organism>
<keyword evidence="7 8" id="KW-0472">Membrane</keyword>
<feature type="transmembrane region" description="Helical" evidence="8">
    <location>
        <begin position="91"/>
        <end position="112"/>
    </location>
</feature>
<feature type="transmembrane region" description="Helical" evidence="8">
    <location>
        <begin position="338"/>
        <end position="357"/>
    </location>
</feature>
<feature type="transmembrane region" description="Helical" evidence="8">
    <location>
        <begin position="363"/>
        <end position="390"/>
    </location>
</feature>
<evidence type="ECO:0000256" key="8">
    <source>
        <dbReference type="SAM" id="Phobius"/>
    </source>
</evidence>
<evidence type="ECO:0000256" key="6">
    <source>
        <dbReference type="ARBA" id="ARBA00023065"/>
    </source>
</evidence>
<dbReference type="EMBL" id="FOSK01000004">
    <property type="protein sequence ID" value="SFK31140.1"/>
    <property type="molecule type" value="Genomic_DNA"/>
</dbReference>
<comment type="subcellular location">
    <subcellularLocation>
        <location evidence="1">Cell membrane</location>
        <topology evidence="1">Multi-pass membrane protein</topology>
    </subcellularLocation>
</comment>
<dbReference type="Proteomes" id="UP000199598">
    <property type="component" value="Unassembled WGS sequence"/>
</dbReference>
<accession>A0A1I3YH98</accession>
<evidence type="ECO:0000256" key="3">
    <source>
        <dbReference type="ARBA" id="ARBA00022449"/>
    </source>
</evidence>
<reference evidence="10 11" key="1">
    <citation type="submission" date="2016-10" db="EMBL/GenBank/DDBJ databases">
        <authorList>
            <person name="Varghese N."/>
            <person name="Submissions S."/>
        </authorList>
    </citation>
    <scope>NUCLEOTIDE SEQUENCE [LARGE SCALE GENOMIC DNA]</scope>
    <source>
        <strain evidence="10 11">DSM 16392</strain>
    </source>
</reference>
<dbReference type="PANTHER" id="PTHR32507:SF8">
    <property type="entry name" value="CNH1P"/>
    <property type="match status" value="1"/>
</dbReference>
<feature type="transmembrane region" description="Helical" evidence="8">
    <location>
        <begin position="195"/>
        <end position="213"/>
    </location>
</feature>
<evidence type="ECO:0000256" key="1">
    <source>
        <dbReference type="ARBA" id="ARBA00004651"/>
    </source>
</evidence>
<evidence type="ECO:0000259" key="9">
    <source>
        <dbReference type="Pfam" id="PF00999"/>
    </source>
</evidence>
<evidence type="ECO:0000256" key="4">
    <source>
        <dbReference type="ARBA" id="ARBA00022692"/>
    </source>
</evidence>
<sequence length="396" mass="42095">MSYQNLTVIFAVVFLYSVMSRRLEQKPINGALLFCIIGFLLGNDGLEWFQVKLTNESIKTLAELALAIVLFTDAAKANLKVLATNIDLPRRLLLVGLPLTIIFGIGAGMALLPQLPVIEIAILAALLAPTDAALGKAVVTDPSVPAKIRGTLNAESGLNDGICVPIVFSLLPIAADPSLISNLNQMAAQLLAEQIGLGVLVGIGIAILAGQIIDYSFQTKEQSKTWEQVTVVALAICCFSIAQLAGGSGFIAAFVGGIVFGWLEKPYKEQLLDSAEGIGDSLSLMTWLIFGAAIIGSVLHEFTWEILAYSILSLTVVRILPVYFVLRGEPLSTKEKLFIGWFGPRGLASIVFAIIVLDANLPGSSIIASTAVTTIGLSVILHGLTAHSFIKALKKK</sequence>
<feature type="transmembrane region" description="Helical" evidence="8">
    <location>
        <begin position="233"/>
        <end position="263"/>
    </location>
</feature>
<dbReference type="RefSeq" id="WP_093518572.1">
    <property type="nucleotide sequence ID" value="NZ_FOSK01000004.1"/>
</dbReference>
<keyword evidence="5 8" id="KW-1133">Transmembrane helix</keyword>
<name>A0A1I3YH98_9HYPH</name>
<evidence type="ECO:0000313" key="11">
    <source>
        <dbReference type="Proteomes" id="UP000199598"/>
    </source>
</evidence>
<keyword evidence="3" id="KW-0050">Antiport</keyword>
<evidence type="ECO:0000313" key="10">
    <source>
        <dbReference type="EMBL" id="SFK31140.1"/>
    </source>
</evidence>
<feature type="transmembrane region" description="Helical" evidence="8">
    <location>
        <begin position="30"/>
        <end position="49"/>
    </location>
</feature>
<dbReference type="Pfam" id="PF00999">
    <property type="entry name" value="Na_H_Exchanger"/>
    <property type="match status" value="1"/>
</dbReference>
<protein>
    <submittedName>
        <fullName evidence="10">Sodium/proton antiporter, CPA1 family</fullName>
    </submittedName>
</protein>
<keyword evidence="6" id="KW-0406">Ion transport</keyword>
<dbReference type="InterPro" id="IPR006153">
    <property type="entry name" value="Cation/H_exchanger_TM"/>
</dbReference>
<evidence type="ECO:0000256" key="7">
    <source>
        <dbReference type="ARBA" id="ARBA00023136"/>
    </source>
</evidence>
<dbReference type="PANTHER" id="PTHR32507">
    <property type="entry name" value="NA(+)/H(+) ANTIPORTER 1"/>
    <property type="match status" value="1"/>
</dbReference>
<keyword evidence="11" id="KW-1185">Reference proteome</keyword>
<feature type="transmembrane region" description="Helical" evidence="8">
    <location>
        <begin position="306"/>
        <end position="326"/>
    </location>
</feature>